<evidence type="ECO:0000313" key="11">
    <source>
        <dbReference type="EMBL" id="CAD9102034.1"/>
    </source>
</evidence>
<feature type="chain" id="PRO_5031493150" evidence="10">
    <location>
        <begin position="22"/>
        <end position="502"/>
    </location>
</feature>
<organism evidence="11">
    <name type="scientific">Neobodo designis</name>
    <name type="common">Flagellated protozoan</name>
    <name type="synonym">Bodo designis</name>
    <dbReference type="NCBI Taxonomy" id="312471"/>
    <lineage>
        <taxon>Eukaryota</taxon>
        <taxon>Discoba</taxon>
        <taxon>Euglenozoa</taxon>
        <taxon>Kinetoplastea</taxon>
        <taxon>Metakinetoplastina</taxon>
        <taxon>Neobodonida</taxon>
        <taxon>Neobodo</taxon>
    </lineage>
</organism>
<dbReference type="InterPro" id="IPR016574">
    <property type="entry name" value="Nicalin"/>
</dbReference>
<keyword evidence="4 10" id="KW-0732">Signal</keyword>
<evidence type="ECO:0000256" key="1">
    <source>
        <dbReference type="ARBA" id="ARBA00004389"/>
    </source>
</evidence>
<comment type="subcellular location">
    <subcellularLocation>
        <location evidence="1">Endoplasmic reticulum membrane</location>
        <topology evidence="1">Single-pass membrane protein</topology>
    </subcellularLocation>
</comment>
<keyword evidence="8" id="KW-0325">Glycoprotein</keyword>
<keyword evidence="5" id="KW-0256">Endoplasmic reticulum</keyword>
<keyword evidence="6 9" id="KW-1133">Transmembrane helix</keyword>
<proteinExistence type="inferred from homology"/>
<dbReference type="AlphaFoldDB" id="A0A7S1LEH1"/>
<dbReference type="EMBL" id="HBGF01011614">
    <property type="protein sequence ID" value="CAD9102034.1"/>
    <property type="molecule type" value="Transcribed_RNA"/>
</dbReference>
<dbReference type="GO" id="GO:0009966">
    <property type="term" value="P:regulation of signal transduction"/>
    <property type="evidence" value="ECO:0007669"/>
    <property type="project" value="InterPro"/>
</dbReference>
<gene>
    <name evidence="11" type="ORF">NDES1114_LOCUS7755</name>
</gene>
<protein>
    <submittedName>
        <fullName evidence="11">Uncharacterized protein</fullName>
    </submittedName>
</protein>
<sequence>MRAVARTALIAVAAFATAALCAEPVVLQAHRMLQFDSTVFGEAASAALKRGSAKSAMRGTLTTNPERSGPTAPVLIDASDLTAMNAEAVVERAAGGVIVVLPEGGMDAATAAEFTRLEAVAVKTQAAGAIYAVPHSANVTALRELMAQSDSVQVLAAADAPAARTAATSTAVVVLSAEAVKPPPKGRAVAVVAGFDTLGAFPSLPQPGAAADAAVLVEAAAAFGGLKAAADRGLTFIAASGSRHSYTGLKQWAVTAEGNALVDRADVVLCLEGVAAAEELTLHTARAPAKDQQLEGLVGAFGGASAMKVATKRVDPSSNELRWAHEVFAHKGASAATLAGVQPGRQALRSSHVNAAASPQAIAAAADKVIGALSRLTGIQPKDAVSVERIEKTLRALGDATEPRPSYAMPPKAVGALHQQLNAAIQAGGPKGKGAPRVRKSEFGFAPPEATFYSPDTAVLRAYASKPVAFELTLTAVIVGSLAAAAVALFGPSGAMKLLSKK</sequence>
<evidence type="ECO:0000256" key="10">
    <source>
        <dbReference type="SAM" id="SignalP"/>
    </source>
</evidence>
<keyword evidence="7 9" id="KW-0472">Membrane</keyword>
<evidence type="ECO:0000256" key="4">
    <source>
        <dbReference type="ARBA" id="ARBA00022729"/>
    </source>
</evidence>
<accession>A0A7S1LEH1</accession>
<dbReference type="PANTHER" id="PTHR31826">
    <property type="entry name" value="NICALIN"/>
    <property type="match status" value="1"/>
</dbReference>
<comment type="similarity">
    <text evidence="2">Belongs to the nicastrin family.</text>
</comment>
<dbReference type="Gene3D" id="3.40.630.10">
    <property type="entry name" value="Zn peptidases"/>
    <property type="match status" value="1"/>
</dbReference>
<feature type="transmembrane region" description="Helical" evidence="9">
    <location>
        <begin position="472"/>
        <end position="492"/>
    </location>
</feature>
<evidence type="ECO:0000256" key="3">
    <source>
        <dbReference type="ARBA" id="ARBA00022692"/>
    </source>
</evidence>
<evidence type="ECO:0000256" key="5">
    <source>
        <dbReference type="ARBA" id="ARBA00022824"/>
    </source>
</evidence>
<evidence type="ECO:0000256" key="6">
    <source>
        <dbReference type="ARBA" id="ARBA00022989"/>
    </source>
</evidence>
<evidence type="ECO:0000256" key="8">
    <source>
        <dbReference type="ARBA" id="ARBA00023180"/>
    </source>
</evidence>
<reference evidence="11" key="1">
    <citation type="submission" date="2021-01" db="EMBL/GenBank/DDBJ databases">
        <authorList>
            <person name="Corre E."/>
            <person name="Pelletier E."/>
            <person name="Niang G."/>
            <person name="Scheremetjew M."/>
            <person name="Finn R."/>
            <person name="Kale V."/>
            <person name="Holt S."/>
            <person name="Cochrane G."/>
            <person name="Meng A."/>
            <person name="Brown T."/>
            <person name="Cohen L."/>
        </authorList>
    </citation>
    <scope>NUCLEOTIDE SEQUENCE</scope>
    <source>
        <strain evidence="11">CCAP 1951/1</strain>
    </source>
</reference>
<feature type="signal peptide" evidence="10">
    <location>
        <begin position="1"/>
        <end position="21"/>
    </location>
</feature>
<dbReference type="GO" id="GO:0005789">
    <property type="term" value="C:endoplasmic reticulum membrane"/>
    <property type="evidence" value="ECO:0007669"/>
    <property type="project" value="UniProtKB-SubCell"/>
</dbReference>
<evidence type="ECO:0000256" key="7">
    <source>
        <dbReference type="ARBA" id="ARBA00023136"/>
    </source>
</evidence>
<name>A0A7S1LEH1_NEODS</name>
<keyword evidence="3 9" id="KW-0812">Transmembrane</keyword>
<evidence type="ECO:0000256" key="2">
    <source>
        <dbReference type="ARBA" id="ARBA00007717"/>
    </source>
</evidence>
<evidence type="ECO:0000256" key="9">
    <source>
        <dbReference type="SAM" id="Phobius"/>
    </source>
</evidence>